<dbReference type="AlphaFoldDB" id="A1WKJ1"/>
<evidence type="ECO:0000313" key="3">
    <source>
        <dbReference type="Proteomes" id="UP000000374"/>
    </source>
</evidence>
<reference evidence="3" key="1">
    <citation type="submission" date="2006-12" db="EMBL/GenBank/DDBJ databases">
        <title>Complete sequence of chromosome 1 of Verminephrobacter eiseniae EF01-2.</title>
        <authorList>
            <person name="Copeland A."/>
            <person name="Lucas S."/>
            <person name="Lapidus A."/>
            <person name="Barry K."/>
            <person name="Detter J.C."/>
            <person name="Glavina del Rio T."/>
            <person name="Dalin E."/>
            <person name="Tice H."/>
            <person name="Pitluck S."/>
            <person name="Chertkov O."/>
            <person name="Brettin T."/>
            <person name="Bruce D."/>
            <person name="Han C."/>
            <person name="Tapia R."/>
            <person name="Gilna P."/>
            <person name="Schmutz J."/>
            <person name="Larimer F."/>
            <person name="Land M."/>
            <person name="Hauser L."/>
            <person name="Kyrpides N."/>
            <person name="Kim E."/>
            <person name="Stahl D."/>
            <person name="Richardson P."/>
        </authorList>
    </citation>
    <scope>NUCLEOTIDE SEQUENCE [LARGE SCALE GENOMIC DNA]</scope>
    <source>
        <strain evidence="3">EF01-2</strain>
    </source>
</reference>
<dbReference type="Proteomes" id="UP000000374">
    <property type="component" value="Chromosome"/>
</dbReference>
<dbReference type="GeneID" id="76460964"/>
<dbReference type="Pfam" id="PF13466">
    <property type="entry name" value="STAS_2"/>
    <property type="match status" value="1"/>
</dbReference>
<organism evidence="2 3">
    <name type="scientific">Verminephrobacter eiseniae (strain EF01-2)</name>
    <dbReference type="NCBI Taxonomy" id="391735"/>
    <lineage>
        <taxon>Bacteria</taxon>
        <taxon>Pseudomonadati</taxon>
        <taxon>Pseudomonadota</taxon>
        <taxon>Betaproteobacteria</taxon>
        <taxon>Burkholderiales</taxon>
        <taxon>Comamonadaceae</taxon>
        <taxon>Verminephrobacter</taxon>
    </lineage>
</organism>
<protein>
    <submittedName>
        <fullName evidence="2">Sulfate transporter/antisigma-factor antagonist STAS</fullName>
    </submittedName>
</protein>
<dbReference type="RefSeq" id="WP_011810151.1">
    <property type="nucleotide sequence ID" value="NC_008786.1"/>
</dbReference>
<keyword evidence="3" id="KW-1185">Reference proteome</keyword>
<dbReference type="STRING" id="391735.Veis_2402"/>
<dbReference type="InterPro" id="IPR058548">
    <property type="entry name" value="MlaB-like_STAS"/>
</dbReference>
<dbReference type="InterPro" id="IPR036513">
    <property type="entry name" value="STAS_dom_sf"/>
</dbReference>
<dbReference type="eggNOG" id="COG3113">
    <property type="taxonomic scope" value="Bacteria"/>
</dbReference>
<dbReference type="SUPFAM" id="SSF52091">
    <property type="entry name" value="SpoIIaa-like"/>
    <property type="match status" value="1"/>
</dbReference>
<dbReference type="EMBL" id="CP000542">
    <property type="protein sequence ID" value="ABM58148.1"/>
    <property type="molecule type" value="Genomic_DNA"/>
</dbReference>
<dbReference type="Gene3D" id="3.30.750.24">
    <property type="entry name" value="STAS domain"/>
    <property type="match status" value="1"/>
</dbReference>
<sequence>MLALPPELTQRQATACLRLLLQGLKAQPERAVRVDAKALTRFDSTALAVLLECRRAALSEGRGFAVQDLPLALAGMARLYGVDGLLTGG</sequence>
<feature type="domain" description="MlaB-like STAS" evidence="1">
    <location>
        <begin position="2"/>
        <end position="83"/>
    </location>
</feature>
<proteinExistence type="predicted"/>
<dbReference type="OrthoDB" id="9156744at2"/>
<evidence type="ECO:0000313" key="2">
    <source>
        <dbReference type="EMBL" id="ABM58148.1"/>
    </source>
</evidence>
<dbReference type="HOGENOM" id="CLU_115403_13_5_4"/>
<name>A1WKJ1_VEREI</name>
<dbReference type="KEGG" id="vei:Veis_2402"/>
<evidence type="ECO:0000259" key="1">
    <source>
        <dbReference type="Pfam" id="PF13466"/>
    </source>
</evidence>
<accession>A1WKJ1</accession>
<gene>
    <name evidence="2" type="ordered locus">Veis_2402</name>
</gene>